<accession>A0A2S0WUY0</accession>
<organism evidence="1 2">
    <name type="scientific">Agromyces badenianii</name>
    <dbReference type="NCBI Taxonomy" id="2080742"/>
    <lineage>
        <taxon>Bacteria</taxon>
        <taxon>Bacillati</taxon>
        <taxon>Actinomycetota</taxon>
        <taxon>Actinomycetes</taxon>
        <taxon>Micrococcales</taxon>
        <taxon>Microbacteriaceae</taxon>
        <taxon>Agromyces</taxon>
    </lineage>
</organism>
<evidence type="ECO:0000313" key="1">
    <source>
        <dbReference type="EMBL" id="AWB95108.1"/>
    </source>
</evidence>
<evidence type="ECO:0000313" key="2">
    <source>
        <dbReference type="Proteomes" id="UP000244729"/>
    </source>
</evidence>
<dbReference type="AlphaFoldDB" id="A0A2S0WUY0"/>
<gene>
    <name evidence="1" type="ORF">DCE93_05070</name>
</gene>
<dbReference type="GO" id="GO:0047372">
    <property type="term" value="F:monoacylglycerol lipase activity"/>
    <property type="evidence" value="ECO:0007669"/>
    <property type="project" value="TreeGrafter"/>
</dbReference>
<dbReference type="EMBL" id="CP028913">
    <property type="protein sequence ID" value="AWB95108.1"/>
    <property type="molecule type" value="Genomic_DNA"/>
</dbReference>
<keyword evidence="2" id="KW-1185">Reference proteome</keyword>
<dbReference type="OrthoDB" id="63962at2"/>
<dbReference type="Proteomes" id="UP000244729">
    <property type="component" value="Chromosome"/>
</dbReference>
<dbReference type="Pfam" id="PF00561">
    <property type="entry name" value="Abhydrolase_1"/>
    <property type="match status" value="1"/>
</dbReference>
<dbReference type="SUPFAM" id="SSF53474">
    <property type="entry name" value="alpha/beta-Hydrolases"/>
    <property type="match status" value="1"/>
</dbReference>
<dbReference type="InterPro" id="IPR000073">
    <property type="entry name" value="AB_hydrolase_1"/>
</dbReference>
<dbReference type="PRINTS" id="PR00111">
    <property type="entry name" value="ABHYDROLASE"/>
</dbReference>
<dbReference type="PANTHER" id="PTHR43798">
    <property type="entry name" value="MONOACYLGLYCEROL LIPASE"/>
    <property type="match status" value="1"/>
</dbReference>
<name>A0A2S0WUY0_9MICO</name>
<dbReference type="GO" id="GO:0016020">
    <property type="term" value="C:membrane"/>
    <property type="evidence" value="ECO:0007669"/>
    <property type="project" value="TreeGrafter"/>
</dbReference>
<dbReference type="GO" id="GO:0046464">
    <property type="term" value="P:acylglycerol catabolic process"/>
    <property type="evidence" value="ECO:0007669"/>
    <property type="project" value="TreeGrafter"/>
</dbReference>
<dbReference type="InterPro" id="IPR029058">
    <property type="entry name" value="AB_hydrolase_fold"/>
</dbReference>
<protein>
    <submittedName>
        <fullName evidence="1">Alpha/beta hydrolase</fullName>
    </submittedName>
</protein>
<dbReference type="PANTHER" id="PTHR43798:SF33">
    <property type="entry name" value="HYDROLASE, PUTATIVE (AFU_ORTHOLOGUE AFUA_2G14860)-RELATED"/>
    <property type="match status" value="1"/>
</dbReference>
<dbReference type="InterPro" id="IPR050266">
    <property type="entry name" value="AB_hydrolase_sf"/>
</dbReference>
<keyword evidence="1" id="KW-0378">Hydrolase</keyword>
<dbReference type="Gene3D" id="3.40.50.1820">
    <property type="entry name" value="alpha/beta hydrolase"/>
    <property type="match status" value="1"/>
</dbReference>
<sequence>MERQVTSTTFTAPVEGGLLAGGQWRSDAPGLPVLAVHGISATHRNWDLVADGLGSHRVIAPDLRGRGRSNALPGPYGLERHADDVAAMLDGLGVDRVYVLGHSMGAFVSVRFAERHPDRVMGLALVDGGLPVPNPAGVPEEELPALLLGPALERLSMTFPDRAAYVDFWRRHPALGPYWNAWIEAYVQYDLDGEEPTLRSSAVAAAVAENAMQLDGSSGYLEALEALPGPVDFFRAPRGLQDEAPLYPEALVAEWAERMPRLAVHDIPDVNHYTIVMTEPGAGSVIPVIRARIEAAETQEGAS</sequence>
<proteinExistence type="predicted"/>
<dbReference type="KEGG" id="agm:DCE93_05070"/>
<reference evidence="1 2" key="1">
    <citation type="submission" date="2018-04" db="EMBL/GenBank/DDBJ databases">
        <authorList>
            <person name="Li J."/>
        </authorList>
    </citation>
    <scope>NUCLEOTIDE SEQUENCE [LARGE SCALE GENOMIC DNA]</scope>
    <source>
        <strain evidence="2">30A</strain>
    </source>
</reference>